<dbReference type="Pfam" id="PF00582">
    <property type="entry name" value="Usp"/>
    <property type="match status" value="1"/>
</dbReference>
<feature type="domain" description="UspA" evidence="1">
    <location>
        <begin position="11"/>
        <end position="147"/>
    </location>
</feature>
<keyword evidence="3" id="KW-1185">Reference proteome</keyword>
<dbReference type="EMBL" id="BAAAVM010000121">
    <property type="protein sequence ID" value="GAA2775921.1"/>
    <property type="molecule type" value="Genomic_DNA"/>
</dbReference>
<comment type="caution">
    <text evidence="2">The sequence shown here is derived from an EMBL/GenBank/DDBJ whole genome shotgun (WGS) entry which is preliminary data.</text>
</comment>
<name>A0ABP6HHS7_9ACTN</name>
<evidence type="ECO:0000313" key="3">
    <source>
        <dbReference type="Proteomes" id="UP001500893"/>
    </source>
</evidence>
<dbReference type="Proteomes" id="UP001500893">
    <property type="component" value="Unassembled WGS sequence"/>
</dbReference>
<dbReference type="CDD" id="cd00293">
    <property type="entry name" value="USP-like"/>
    <property type="match status" value="1"/>
</dbReference>
<protein>
    <recommendedName>
        <fullName evidence="1">UspA domain-containing protein</fullName>
    </recommendedName>
</protein>
<dbReference type="SUPFAM" id="SSF52402">
    <property type="entry name" value="Adenine nucleotide alpha hydrolases-like"/>
    <property type="match status" value="1"/>
</dbReference>
<accession>A0ABP6HHS7</accession>
<dbReference type="Gene3D" id="3.40.50.12370">
    <property type="match status" value="1"/>
</dbReference>
<sequence>MSNARNDHPGRVIAGVDDHRQSVVTLQYAAEEARRRDAVLVAVTVWSPYGGDIAERTMPCPELDASQKASAQSLLDTACRRAGLPEGLPLERRVERGVLGPVLAHLAHGPHDLLVIGPRHRHTLAWLRPSSDRYCIRNAATPLVIVPDEWAPTATHSTPAT</sequence>
<organism evidence="2 3">
    <name type="scientific">Streptomyces rameus</name>
    <dbReference type="NCBI Taxonomy" id="68261"/>
    <lineage>
        <taxon>Bacteria</taxon>
        <taxon>Bacillati</taxon>
        <taxon>Actinomycetota</taxon>
        <taxon>Actinomycetes</taxon>
        <taxon>Kitasatosporales</taxon>
        <taxon>Streptomycetaceae</taxon>
        <taxon>Streptomyces</taxon>
    </lineage>
</organism>
<dbReference type="RefSeq" id="WP_345058439.1">
    <property type="nucleotide sequence ID" value="NZ_BAAAVM010000121.1"/>
</dbReference>
<proteinExistence type="predicted"/>
<gene>
    <name evidence="2" type="ORF">GCM10010521_63170</name>
</gene>
<reference evidence="3" key="1">
    <citation type="journal article" date="2019" name="Int. J. Syst. Evol. Microbiol.">
        <title>The Global Catalogue of Microorganisms (GCM) 10K type strain sequencing project: providing services to taxonomists for standard genome sequencing and annotation.</title>
        <authorList>
            <consortium name="The Broad Institute Genomics Platform"/>
            <consortium name="The Broad Institute Genome Sequencing Center for Infectious Disease"/>
            <person name="Wu L."/>
            <person name="Ma J."/>
        </authorList>
    </citation>
    <scope>NUCLEOTIDE SEQUENCE [LARGE SCALE GENOMIC DNA]</scope>
    <source>
        <strain evidence="3">JCM 11574</strain>
    </source>
</reference>
<dbReference type="InterPro" id="IPR006016">
    <property type="entry name" value="UspA"/>
</dbReference>
<evidence type="ECO:0000313" key="2">
    <source>
        <dbReference type="EMBL" id="GAA2775921.1"/>
    </source>
</evidence>
<evidence type="ECO:0000259" key="1">
    <source>
        <dbReference type="Pfam" id="PF00582"/>
    </source>
</evidence>